<keyword evidence="2" id="KW-1185">Reference proteome</keyword>
<reference evidence="1" key="5">
    <citation type="journal article" date="2021" name="G3 (Bethesda)">
        <title>Aegilops tauschii genome assembly Aet v5.0 features greater sequence contiguity and improved annotation.</title>
        <authorList>
            <person name="Wang L."/>
            <person name="Zhu T."/>
            <person name="Rodriguez J.C."/>
            <person name="Deal K.R."/>
            <person name="Dubcovsky J."/>
            <person name="McGuire P.E."/>
            <person name="Lux T."/>
            <person name="Spannagl M."/>
            <person name="Mayer K.F.X."/>
            <person name="Baldrich P."/>
            <person name="Meyers B.C."/>
            <person name="Huo N."/>
            <person name="Gu Y.Q."/>
            <person name="Zhou H."/>
            <person name="Devos K.M."/>
            <person name="Bennetzen J.L."/>
            <person name="Unver T."/>
            <person name="Budak H."/>
            <person name="Gulick P.J."/>
            <person name="Galiba G."/>
            <person name="Kalapos B."/>
            <person name="Nelson D.R."/>
            <person name="Li P."/>
            <person name="You F.M."/>
            <person name="Luo M.C."/>
            <person name="Dvorak J."/>
        </authorList>
    </citation>
    <scope>NUCLEOTIDE SEQUENCE [LARGE SCALE GENOMIC DNA]</scope>
    <source>
        <strain evidence="1">cv. AL8/78</strain>
    </source>
</reference>
<evidence type="ECO:0000313" key="1">
    <source>
        <dbReference type="EnsemblPlants" id="AET2Gv20745800.24"/>
    </source>
</evidence>
<reference evidence="2" key="2">
    <citation type="journal article" date="2017" name="Nat. Plants">
        <title>The Aegilops tauschii genome reveals multiple impacts of transposons.</title>
        <authorList>
            <person name="Zhao G."/>
            <person name="Zou C."/>
            <person name="Li K."/>
            <person name="Wang K."/>
            <person name="Li T."/>
            <person name="Gao L."/>
            <person name="Zhang X."/>
            <person name="Wang H."/>
            <person name="Yang Z."/>
            <person name="Liu X."/>
            <person name="Jiang W."/>
            <person name="Mao L."/>
            <person name="Kong X."/>
            <person name="Jiao Y."/>
            <person name="Jia J."/>
        </authorList>
    </citation>
    <scope>NUCLEOTIDE SEQUENCE [LARGE SCALE GENOMIC DNA]</scope>
    <source>
        <strain evidence="2">cv. AL8/78</strain>
    </source>
</reference>
<reference evidence="1" key="3">
    <citation type="journal article" date="2017" name="Nature">
        <title>Genome sequence of the progenitor of the wheat D genome Aegilops tauschii.</title>
        <authorList>
            <person name="Luo M.C."/>
            <person name="Gu Y.Q."/>
            <person name="Puiu D."/>
            <person name="Wang H."/>
            <person name="Twardziok S.O."/>
            <person name="Deal K.R."/>
            <person name="Huo N."/>
            <person name="Zhu T."/>
            <person name="Wang L."/>
            <person name="Wang Y."/>
            <person name="McGuire P.E."/>
            <person name="Liu S."/>
            <person name="Long H."/>
            <person name="Ramasamy R.K."/>
            <person name="Rodriguez J.C."/>
            <person name="Van S.L."/>
            <person name="Yuan L."/>
            <person name="Wang Z."/>
            <person name="Xia Z."/>
            <person name="Xiao L."/>
            <person name="Anderson O.D."/>
            <person name="Ouyang S."/>
            <person name="Liang Y."/>
            <person name="Zimin A.V."/>
            <person name="Pertea G."/>
            <person name="Qi P."/>
            <person name="Bennetzen J.L."/>
            <person name="Dai X."/>
            <person name="Dawson M.W."/>
            <person name="Muller H.G."/>
            <person name="Kugler K."/>
            <person name="Rivarola-Duarte L."/>
            <person name="Spannagl M."/>
            <person name="Mayer K.F.X."/>
            <person name="Lu F.H."/>
            <person name="Bevan M.W."/>
            <person name="Leroy P."/>
            <person name="Li P."/>
            <person name="You F.M."/>
            <person name="Sun Q."/>
            <person name="Liu Z."/>
            <person name="Lyons E."/>
            <person name="Wicker T."/>
            <person name="Salzberg S.L."/>
            <person name="Devos K.M."/>
            <person name="Dvorak J."/>
        </authorList>
    </citation>
    <scope>NUCLEOTIDE SEQUENCE [LARGE SCALE GENOMIC DNA]</scope>
    <source>
        <strain evidence="1">cv. AL8/78</strain>
    </source>
</reference>
<dbReference type="AlphaFoldDB" id="A0A453C6H3"/>
<sequence length="63" mass="7305">MCQSHSYRMLGNKIKEIWKLHFVFPSTPPRNKWSYHPPLSCDRMQTTVAYSALNSARNATHGI</sequence>
<organism evidence="1 2">
    <name type="scientific">Aegilops tauschii subsp. strangulata</name>
    <name type="common">Goatgrass</name>
    <dbReference type="NCBI Taxonomy" id="200361"/>
    <lineage>
        <taxon>Eukaryota</taxon>
        <taxon>Viridiplantae</taxon>
        <taxon>Streptophyta</taxon>
        <taxon>Embryophyta</taxon>
        <taxon>Tracheophyta</taxon>
        <taxon>Spermatophyta</taxon>
        <taxon>Magnoliopsida</taxon>
        <taxon>Liliopsida</taxon>
        <taxon>Poales</taxon>
        <taxon>Poaceae</taxon>
        <taxon>BOP clade</taxon>
        <taxon>Pooideae</taxon>
        <taxon>Triticodae</taxon>
        <taxon>Triticeae</taxon>
        <taxon>Triticinae</taxon>
        <taxon>Aegilops</taxon>
    </lineage>
</organism>
<name>A0A453C6H3_AEGTS</name>
<reference evidence="1" key="4">
    <citation type="submission" date="2019-03" db="UniProtKB">
        <authorList>
            <consortium name="EnsemblPlants"/>
        </authorList>
    </citation>
    <scope>IDENTIFICATION</scope>
</reference>
<dbReference type="Gramene" id="AET2Gv20745800.24">
    <property type="protein sequence ID" value="AET2Gv20745800.24"/>
    <property type="gene ID" value="AET2Gv20745800"/>
</dbReference>
<evidence type="ECO:0000313" key="2">
    <source>
        <dbReference type="Proteomes" id="UP000015105"/>
    </source>
</evidence>
<reference evidence="2" key="1">
    <citation type="journal article" date="2014" name="Science">
        <title>Ancient hybridizations among the ancestral genomes of bread wheat.</title>
        <authorList>
            <consortium name="International Wheat Genome Sequencing Consortium,"/>
            <person name="Marcussen T."/>
            <person name="Sandve S.R."/>
            <person name="Heier L."/>
            <person name="Spannagl M."/>
            <person name="Pfeifer M."/>
            <person name="Jakobsen K.S."/>
            <person name="Wulff B.B."/>
            <person name="Steuernagel B."/>
            <person name="Mayer K.F."/>
            <person name="Olsen O.A."/>
        </authorList>
    </citation>
    <scope>NUCLEOTIDE SEQUENCE [LARGE SCALE GENOMIC DNA]</scope>
    <source>
        <strain evidence="2">cv. AL8/78</strain>
    </source>
</reference>
<accession>A0A453C6H3</accession>
<dbReference type="EnsemblPlants" id="AET2Gv20745800.24">
    <property type="protein sequence ID" value="AET2Gv20745800.24"/>
    <property type="gene ID" value="AET2Gv20745800"/>
</dbReference>
<proteinExistence type="predicted"/>
<protein>
    <submittedName>
        <fullName evidence="1">Uncharacterized protein</fullName>
    </submittedName>
</protein>
<dbReference type="Proteomes" id="UP000015105">
    <property type="component" value="Chromosome 2D"/>
</dbReference>